<dbReference type="PANTHER" id="PTHR13244">
    <property type="entry name" value="ZINC FINGER MYND DOMAIN CONTAINING PROTEIN 10"/>
    <property type="match status" value="1"/>
</dbReference>
<reference evidence="1 2" key="1">
    <citation type="journal article" date="2024" name="Nat. Commun.">
        <title>Phylogenomics reveals the evolutionary origins of lichenization in chlorophyte algae.</title>
        <authorList>
            <person name="Puginier C."/>
            <person name="Libourel C."/>
            <person name="Otte J."/>
            <person name="Skaloud P."/>
            <person name="Haon M."/>
            <person name="Grisel S."/>
            <person name="Petersen M."/>
            <person name="Berrin J.G."/>
            <person name="Delaux P.M."/>
            <person name="Dal Grande F."/>
            <person name="Keller J."/>
        </authorList>
    </citation>
    <scope>NUCLEOTIDE SEQUENCE [LARGE SCALE GENOMIC DNA]</scope>
    <source>
        <strain evidence="1 2">SAG 216-7</strain>
    </source>
</reference>
<dbReference type="EMBL" id="JALJOT010000002">
    <property type="protein sequence ID" value="KAK9917950.1"/>
    <property type="molecule type" value="Genomic_DNA"/>
</dbReference>
<name>A0ABR2Z2R1_9CHLO</name>
<proteinExistence type="predicted"/>
<gene>
    <name evidence="1" type="ORF">WJX75_010034</name>
</gene>
<organism evidence="1 2">
    <name type="scientific">Coccomyxa subellipsoidea</name>
    <dbReference type="NCBI Taxonomy" id="248742"/>
    <lineage>
        <taxon>Eukaryota</taxon>
        <taxon>Viridiplantae</taxon>
        <taxon>Chlorophyta</taxon>
        <taxon>core chlorophytes</taxon>
        <taxon>Trebouxiophyceae</taxon>
        <taxon>Trebouxiophyceae incertae sedis</taxon>
        <taxon>Coccomyxaceae</taxon>
        <taxon>Coccomyxa</taxon>
    </lineage>
</organism>
<keyword evidence="2" id="KW-1185">Reference proteome</keyword>
<evidence type="ECO:0000313" key="2">
    <source>
        <dbReference type="Proteomes" id="UP001491310"/>
    </source>
</evidence>
<protein>
    <submittedName>
        <fullName evidence="1">Uncharacterized protein</fullName>
    </submittedName>
</protein>
<dbReference type="Proteomes" id="UP001491310">
    <property type="component" value="Unassembled WGS sequence"/>
</dbReference>
<accession>A0ABR2Z2R1</accession>
<dbReference type="InterPro" id="IPR052298">
    <property type="entry name" value="ZMYND10"/>
</dbReference>
<dbReference type="PANTHER" id="PTHR13244:SF7">
    <property type="entry name" value="ZINC FINGER MYND DOMAIN-CONTAINING PROTEIN 10"/>
    <property type="match status" value="1"/>
</dbReference>
<evidence type="ECO:0000313" key="1">
    <source>
        <dbReference type="EMBL" id="KAK9917950.1"/>
    </source>
</evidence>
<comment type="caution">
    <text evidence="1">The sequence shown here is derived from an EMBL/GenBank/DDBJ whole genome shotgun (WGS) entry which is preliminary data.</text>
</comment>
<sequence>MEELILRGRAQGATEAQISVSAYEAEKIIDGLQLFDVSRVGSPEWLDQQDKLDKINLQAHQSAQSHSDEYVVEAMVSSANVSLLLHQLLVIEMWKEKVLTHLEEHLALRVDNLTSYQLLYSEAVLANLLEVCLYHEHACQAMSEDALLELCDWCYRKLTFLNTCHDRVAAQHQGSVQEMLARSPVEELQEQRLEVDFKVALCALTIVRYLTDHANSVALGVAVRLISTNDTISALIPLIDRPPWKRRVKKENQAYQNGQWQVVQPEDTLKLTQHEAQVWLALNNLLVDPVCRAKALQQSSHGVETLLRIRRHMNDVLLDQLPVLADLQRVLDELAMGCAGLPHNSHTSLIIEQVPMIRASIMNGHNWRALAEEQREQFFGVEAAALSEKRMQFMLKTLEAMCDMQPDLAADKENAGPGGNRDSVVKVKFWSHVKEDVYEMWADVVLSINSSKAAESLQTKGKDGDSVDGIRHRFQAVQLKGSKPLPSNGKAVAIYGSCTAETNFTLPVASTQTACADELARVGWLTIGQLATNSFAVQIKLVRADKPQLRDRREGAWLAYHVAGGAVTVLDKGDKPQESVRRGPLDF</sequence>